<evidence type="ECO:0000313" key="10">
    <source>
        <dbReference type="EMBL" id="KAF2248324.1"/>
    </source>
</evidence>
<dbReference type="AlphaFoldDB" id="A0A6A6ICL2"/>
<proteinExistence type="inferred from homology"/>
<keyword evidence="3" id="KW-0963">Cytoplasm</keyword>
<dbReference type="InterPro" id="IPR028458">
    <property type="entry name" value="Twinfilin"/>
</dbReference>
<sequence>MEIPQAVHDAFVAFQPDASLFALPITFSDTELQSLSPISYPKVLKATFQAALNQLDDVLSPKSALYLLLRRTDSLVAVTYVPYLAKAEQRALFLENRLKLVQKLGSEHFASSIICKEMGEITDARSWDERDDSGRSWDSNQNKESSDCETCEKVAVEGQAVKDMGYKKNTCRLCDRRMKNKIEDDALEALVKLNDGGNCVQLSVDVSTEVLQLNLQAQNVTPSEVAQKLPADCPSFTFYCHPDHNLLYFIFCSPDSATVQQRMKHTMAIPGLVNIIARDNGVNVDQKIEIHDPEDLVFEEKDERIGKFRSMYLRNESVGTESRWEGMDEYQKVLDSVH</sequence>
<dbReference type="SMART" id="SM00102">
    <property type="entry name" value="ADF"/>
    <property type="match status" value="1"/>
</dbReference>
<feature type="region of interest" description="Disordered" evidence="8">
    <location>
        <begin position="125"/>
        <end position="145"/>
    </location>
</feature>
<evidence type="ECO:0000256" key="4">
    <source>
        <dbReference type="ARBA" id="ARBA00022737"/>
    </source>
</evidence>
<dbReference type="PANTHER" id="PTHR13759:SF1">
    <property type="entry name" value="TWINFILIN"/>
    <property type="match status" value="1"/>
</dbReference>
<dbReference type="GO" id="GO:0030042">
    <property type="term" value="P:actin filament depolymerization"/>
    <property type="evidence" value="ECO:0007669"/>
    <property type="project" value="TreeGrafter"/>
</dbReference>
<dbReference type="OrthoDB" id="10006997at2759"/>
<dbReference type="Proteomes" id="UP000800094">
    <property type="component" value="Unassembled WGS sequence"/>
</dbReference>
<evidence type="ECO:0000313" key="11">
    <source>
        <dbReference type="Proteomes" id="UP000800094"/>
    </source>
</evidence>
<dbReference type="EMBL" id="ML987196">
    <property type="protein sequence ID" value="KAF2248324.1"/>
    <property type="molecule type" value="Genomic_DNA"/>
</dbReference>
<feature type="compositionally biased region" description="Basic and acidic residues" evidence="8">
    <location>
        <begin position="125"/>
        <end position="135"/>
    </location>
</feature>
<reference evidence="10" key="1">
    <citation type="journal article" date="2020" name="Stud. Mycol.">
        <title>101 Dothideomycetes genomes: a test case for predicting lifestyles and emergence of pathogens.</title>
        <authorList>
            <person name="Haridas S."/>
            <person name="Albert R."/>
            <person name="Binder M."/>
            <person name="Bloem J."/>
            <person name="Labutti K."/>
            <person name="Salamov A."/>
            <person name="Andreopoulos B."/>
            <person name="Baker S."/>
            <person name="Barry K."/>
            <person name="Bills G."/>
            <person name="Bluhm B."/>
            <person name="Cannon C."/>
            <person name="Castanera R."/>
            <person name="Culley D."/>
            <person name="Daum C."/>
            <person name="Ezra D."/>
            <person name="Gonzalez J."/>
            <person name="Henrissat B."/>
            <person name="Kuo A."/>
            <person name="Liang C."/>
            <person name="Lipzen A."/>
            <person name="Lutzoni F."/>
            <person name="Magnuson J."/>
            <person name="Mondo S."/>
            <person name="Nolan M."/>
            <person name="Ohm R."/>
            <person name="Pangilinan J."/>
            <person name="Park H.-J."/>
            <person name="Ramirez L."/>
            <person name="Alfaro M."/>
            <person name="Sun H."/>
            <person name="Tritt A."/>
            <person name="Yoshinaga Y."/>
            <person name="Zwiers L.-H."/>
            <person name="Turgeon B."/>
            <person name="Goodwin S."/>
            <person name="Spatafora J."/>
            <person name="Crous P."/>
            <person name="Grigoriev I."/>
        </authorList>
    </citation>
    <scope>NUCLEOTIDE SEQUENCE</scope>
    <source>
        <strain evidence="10">CBS 122368</strain>
    </source>
</reference>
<dbReference type="GO" id="GO:0005737">
    <property type="term" value="C:cytoplasm"/>
    <property type="evidence" value="ECO:0007669"/>
    <property type="project" value="TreeGrafter"/>
</dbReference>
<dbReference type="Pfam" id="PF00241">
    <property type="entry name" value="Cofilin_ADF"/>
    <property type="match status" value="1"/>
</dbReference>
<comment type="similarity">
    <text evidence="2">Belongs to the actin-binding proteins ADF family. Twinfilin subfamily.</text>
</comment>
<accession>A0A6A6ICL2</accession>
<organism evidence="10 11">
    <name type="scientific">Trematosphaeria pertusa</name>
    <dbReference type="NCBI Taxonomy" id="390896"/>
    <lineage>
        <taxon>Eukaryota</taxon>
        <taxon>Fungi</taxon>
        <taxon>Dikarya</taxon>
        <taxon>Ascomycota</taxon>
        <taxon>Pezizomycotina</taxon>
        <taxon>Dothideomycetes</taxon>
        <taxon>Pleosporomycetidae</taxon>
        <taxon>Pleosporales</taxon>
        <taxon>Massarineae</taxon>
        <taxon>Trematosphaeriaceae</taxon>
        <taxon>Trematosphaeria</taxon>
    </lineage>
</organism>
<dbReference type="InterPro" id="IPR029006">
    <property type="entry name" value="ADF-H/Gelsolin-like_dom_sf"/>
</dbReference>
<evidence type="ECO:0000256" key="6">
    <source>
        <dbReference type="ARBA" id="ARBA00023212"/>
    </source>
</evidence>
<comment type="subcellular location">
    <subcellularLocation>
        <location evidence="1">Cytoplasm</location>
        <location evidence="1">Cytoskeleton</location>
    </subcellularLocation>
</comment>
<keyword evidence="5" id="KW-0009">Actin-binding</keyword>
<dbReference type="GO" id="GO:0051015">
    <property type="term" value="F:actin filament binding"/>
    <property type="evidence" value="ECO:0007669"/>
    <property type="project" value="TreeGrafter"/>
</dbReference>
<dbReference type="PANTHER" id="PTHR13759">
    <property type="entry name" value="TWINFILIN"/>
    <property type="match status" value="1"/>
</dbReference>
<evidence type="ECO:0000256" key="2">
    <source>
        <dbReference type="ARBA" id="ARBA00009557"/>
    </source>
</evidence>
<evidence type="ECO:0000256" key="3">
    <source>
        <dbReference type="ARBA" id="ARBA00022490"/>
    </source>
</evidence>
<evidence type="ECO:0000259" key="9">
    <source>
        <dbReference type="PROSITE" id="PS51263"/>
    </source>
</evidence>
<dbReference type="GO" id="GO:0003785">
    <property type="term" value="F:actin monomer binding"/>
    <property type="evidence" value="ECO:0007669"/>
    <property type="project" value="TreeGrafter"/>
</dbReference>
<name>A0A6A6ICL2_9PLEO</name>
<keyword evidence="6" id="KW-0206">Cytoskeleton</keyword>
<feature type="domain" description="ADF-H" evidence="9">
    <location>
        <begin position="175"/>
        <end position="306"/>
    </location>
</feature>
<dbReference type="RefSeq" id="XP_033683328.1">
    <property type="nucleotide sequence ID" value="XM_033832114.1"/>
</dbReference>
<evidence type="ECO:0000256" key="1">
    <source>
        <dbReference type="ARBA" id="ARBA00004245"/>
    </source>
</evidence>
<keyword evidence="11" id="KW-1185">Reference proteome</keyword>
<dbReference type="GO" id="GO:0051016">
    <property type="term" value="P:barbed-end actin filament capping"/>
    <property type="evidence" value="ECO:0007669"/>
    <property type="project" value="TreeGrafter"/>
</dbReference>
<keyword evidence="4" id="KW-0677">Repeat</keyword>
<gene>
    <name evidence="10" type="ORF">BU26DRAFT_551650</name>
</gene>
<dbReference type="GeneID" id="54585444"/>
<evidence type="ECO:0000256" key="7">
    <source>
        <dbReference type="ARBA" id="ARBA00038532"/>
    </source>
</evidence>
<dbReference type="PROSITE" id="PS51263">
    <property type="entry name" value="ADF_H"/>
    <property type="match status" value="1"/>
</dbReference>
<dbReference type="GO" id="GO:0005884">
    <property type="term" value="C:actin filament"/>
    <property type="evidence" value="ECO:0007669"/>
    <property type="project" value="TreeGrafter"/>
</dbReference>
<protein>
    <recommendedName>
        <fullName evidence="9">ADF-H domain-containing protein</fullName>
    </recommendedName>
</protein>
<evidence type="ECO:0000256" key="8">
    <source>
        <dbReference type="SAM" id="MobiDB-lite"/>
    </source>
</evidence>
<comment type="subunit">
    <text evidence="7">Interacts with G-actin; ADP-actin form.</text>
</comment>
<dbReference type="Gene3D" id="3.40.20.10">
    <property type="entry name" value="Severin"/>
    <property type="match status" value="2"/>
</dbReference>
<dbReference type="InterPro" id="IPR002108">
    <property type="entry name" value="ADF-H"/>
</dbReference>
<evidence type="ECO:0000256" key="5">
    <source>
        <dbReference type="ARBA" id="ARBA00023203"/>
    </source>
</evidence>
<dbReference type="SUPFAM" id="SSF55753">
    <property type="entry name" value="Actin depolymerizing proteins"/>
    <property type="match status" value="2"/>
</dbReference>